<evidence type="ECO:0000313" key="1">
    <source>
        <dbReference type="EMBL" id="KAJ3804449.1"/>
    </source>
</evidence>
<name>A0ACC1TIS6_9AGAR</name>
<sequence>DLNGRTGNHICCADSPPRSSLDTVSNARGNWILQLGADNGLHILNGTSFKSSSPGQLTSFQPMGASVIDYVLASTLAVDNLRPGAMNISKSLLSDHAALELTI</sequence>
<dbReference type="EMBL" id="MU795997">
    <property type="protein sequence ID" value="KAJ3804449.1"/>
    <property type="molecule type" value="Genomic_DNA"/>
</dbReference>
<organism evidence="1 2">
    <name type="scientific">Lentinula aff. lateritia</name>
    <dbReference type="NCBI Taxonomy" id="2804960"/>
    <lineage>
        <taxon>Eukaryota</taxon>
        <taxon>Fungi</taxon>
        <taxon>Dikarya</taxon>
        <taxon>Basidiomycota</taxon>
        <taxon>Agaricomycotina</taxon>
        <taxon>Agaricomycetes</taxon>
        <taxon>Agaricomycetidae</taxon>
        <taxon>Agaricales</taxon>
        <taxon>Marasmiineae</taxon>
        <taxon>Omphalotaceae</taxon>
        <taxon>Lentinula</taxon>
    </lineage>
</organism>
<dbReference type="Proteomes" id="UP001163835">
    <property type="component" value="Unassembled WGS sequence"/>
</dbReference>
<protein>
    <submittedName>
        <fullName evidence="1">Uncharacterized protein</fullName>
    </submittedName>
</protein>
<proteinExistence type="predicted"/>
<feature type="non-terminal residue" evidence="1">
    <location>
        <position position="1"/>
    </location>
</feature>
<reference evidence="1" key="1">
    <citation type="submission" date="2022-09" db="EMBL/GenBank/DDBJ databases">
        <title>A Global Phylogenomic Analysis of the Shiitake Genus Lentinula.</title>
        <authorList>
            <consortium name="DOE Joint Genome Institute"/>
            <person name="Sierra-Patev S."/>
            <person name="Min B."/>
            <person name="Naranjo-Ortiz M."/>
            <person name="Looney B."/>
            <person name="Konkel Z."/>
            <person name="Slot J.C."/>
            <person name="Sakamoto Y."/>
            <person name="Steenwyk J.L."/>
            <person name="Rokas A."/>
            <person name="Carro J."/>
            <person name="Camarero S."/>
            <person name="Ferreira P."/>
            <person name="Molpeceres G."/>
            <person name="Ruiz-Duenas F.J."/>
            <person name="Serrano A."/>
            <person name="Henrissat B."/>
            <person name="Drula E."/>
            <person name="Hughes K.W."/>
            <person name="Mata J.L."/>
            <person name="Ishikawa N.K."/>
            <person name="Vargas-Isla R."/>
            <person name="Ushijima S."/>
            <person name="Smith C.A."/>
            <person name="Ahrendt S."/>
            <person name="Andreopoulos W."/>
            <person name="He G."/>
            <person name="Labutti K."/>
            <person name="Lipzen A."/>
            <person name="Ng V."/>
            <person name="Riley R."/>
            <person name="Sandor L."/>
            <person name="Barry K."/>
            <person name="Martinez A.T."/>
            <person name="Xiao Y."/>
            <person name="Gibbons J.G."/>
            <person name="Terashima K."/>
            <person name="Grigoriev I.V."/>
            <person name="Hibbett D.S."/>
        </authorList>
    </citation>
    <scope>NUCLEOTIDE SEQUENCE</scope>
    <source>
        <strain evidence="1">TMI1499</strain>
    </source>
</reference>
<keyword evidence="2" id="KW-1185">Reference proteome</keyword>
<feature type="non-terminal residue" evidence="1">
    <location>
        <position position="103"/>
    </location>
</feature>
<comment type="caution">
    <text evidence="1">The sequence shown here is derived from an EMBL/GenBank/DDBJ whole genome shotgun (WGS) entry which is preliminary data.</text>
</comment>
<gene>
    <name evidence="1" type="ORF">F5876DRAFT_3233</name>
</gene>
<accession>A0ACC1TIS6</accession>
<evidence type="ECO:0000313" key="2">
    <source>
        <dbReference type="Proteomes" id="UP001163835"/>
    </source>
</evidence>